<proteinExistence type="predicted"/>
<dbReference type="InterPro" id="IPR008949">
    <property type="entry name" value="Isoprenoid_synthase_dom_sf"/>
</dbReference>
<sequence>MNLIVSLSLVTSLLHDDVFDGAEKRCGIGSSNVVMGNTVLLISLN</sequence>
<reference evidence="2 3" key="1">
    <citation type="journal article" date="2021" name="Commun. Biol.">
        <title>The genome of Shorea leprosula (Dipterocarpaceae) highlights the ecological relevance of drought in aseasonal tropical rainforests.</title>
        <authorList>
            <person name="Ng K.K.S."/>
            <person name="Kobayashi M.J."/>
            <person name="Fawcett J.A."/>
            <person name="Hatakeyama M."/>
            <person name="Paape T."/>
            <person name="Ng C.H."/>
            <person name="Ang C.C."/>
            <person name="Tnah L.H."/>
            <person name="Lee C.T."/>
            <person name="Nishiyama T."/>
            <person name="Sese J."/>
            <person name="O'Brien M.J."/>
            <person name="Copetti D."/>
            <person name="Mohd Noor M.I."/>
            <person name="Ong R.C."/>
            <person name="Putra M."/>
            <person name="Sireger I.Z."/>
            <person name="Indrioko S."/>
            <person name="Kosugi Y."/>
            <person name="Izuno A."/>
            <person name="Isagi Y."/>
            <person name="Lee S.L."/>
            <person name="Shimizu K.K."/>
        </authorList>
    </citation>
    <scope>NUCLEOTIDE SEQUENCE [LARGE SCALE GENOMIC DNA]</scope>
    <source>
        <strain evidence="2">214</strain>
    </source>
</reference>
<name>A0AAV5JQC4_9ROSI</name>
<dbReference type="Proteomes" id="UP001054252">
    <property type="component" value="Unassembled WGS sequence"/>
</dbReference>
<accession>A0AAV5JQC4</accession>
<feature type="signal peptide" evidence="1">
    <location>
        <begin position="1"/>
        <end position="15"/>
    </location>
</feature>
<evidence type="ECO:0000256" key="1">
    <source>
        <dbReference type="SAM" id="SignalP"/>
    </source>
</evidence>
<protein>
    <submittedName>
        <fullName evidence="2">Uncharacterized protein</fullName>
    </submittedName>
</protein>
<evidence type="ECO:0000313" key="2">
    <source>
        <dbReference type="EMBL" id="GKV14315.1"/>
    </source>
</evidence>
<dbReference type="SUPFAM" id="SSF48576">
    <property type="entry name" value="Terpenoid synthases"/>
    <property type="match status" value="1"/>
</dbReference>
<dbReference type="AlphaFoldDB" id="A0AAV5JQC4"/>
<organism evidence="2 3">
    <name type="scientific">Rubroshorea leprosula</name>
    <dbReference type="NCBI Taxonomy" id="152421"/>
    <lineage>
        <taxon>Eukaryota</taxon>
        <taxon>Viridiplantae</taxon>
        <taxon>Streptophyta</taxon>
        <taxon>Embryophyta</taxon>
        <taxon>Tracheophyta</taxon>
        <taxon>Spermatophyta</taxon>
        <taxon>Magnoliopsida</taxon>
        <taxon>eudicotyledons</taxon>
        <taxon>Gunneridae</taxon>
        <taxon>Pentapetalae</taxon>
        <taxon>rosids</taxon>
        <taxon>malvids</taxon>
        <taxon>Malvales</taxon>
        <taxon>Dipterocarpaceae</taxon>
        <taxon>Rubroshorea</taxon>
    </lineage>
</organism>
<gene>
    <name evidence="2" type="ORF">SLEP1_g25210</name>
</gene>
<keyword evidence="1" id="KW-0732">Signal</keyword>
<dbReference type="EMBL" id="BPVZ01000040">
    <property type="protein sequence ID" value="GKV14315.1"/>
    <property type="molecule type" value="Genomic_DNA"/>
</dbReference>
<comment type="caution">
    <text evidence="2">The sequence shown here is derived from an EMBL/GenBank/DDBJ whole genome shotgun (WGS) entry which is preliminary data.</text>
</comment>
<keyword evidence="3" id="KW-1185">Reference proteome</keyword>
<feature type="chain" id="PRO_5043439426" evidence="1">
    <location>
        <begin position="16"/>
        <end position="45"/>
    </location>
</feature>
<evidence type="ECO:0000313" key="3">
    <source>
        <dbReference type="Proteomes" id="UP001054252"/>
    </source>
</evidence>